<reference evidence="3 4" key="1">
    <citation type="journal article" date="2022" name="Allergy">
        <title>Genome assembly and annotation of Periplaneta americana reveal a comprehensive cockroach allergen profile.</title>
        <authorList>
            <person name="Wang L."/>
            <person name="Xiong Q."/>
            <person name="Saelim N."/>
            <person name="Wang L."/>
            <person name="Nong W."/>
            <person name="Wan A.T."/>
            <person name="Shi M."/>
            <person name="Liu X."/>
            <person name="Cao Q."/>
            <person name="Hui J.H.L."/>
            <person name="Sookrung N."/>
            <person name="Leung T.F."/>
            <person name="Tungtrongchitr A."/>
            <person name="Tsui S.K.W."/>
        </authorList>
    </citation>
    <scope>NUCLEOTIDE SEQUENCE [LARGE SCALE GENOMIC DNA]</scope>
    <source>
        <strain evidence="3">PWHHKU_190912</strain>
    </source>
</reference>
<evidence type="ECO:0000256" key="1">
    <source>
        <dbReference type="SAM" id="MobiDB-lite"/>
    </source>
</evidence>
<dbReference type="EMBL" id="JAJSOF020000011">
    <property type="protein sequence ID" value="KAJ4445097.1"/>
    <property type="molecule type" value="Genomic_DNA"/>
</dbReference>
<dbReference type="InterPro" id="IPR036397">
    <property type="entry name" value="RNaseH_sf"/>
</dbReference>
<dbReference type="PANTHER" id="PTHR33309">
    <property type="entry name" value="KERATIN, ULTRA HIGH-SULFUR MATRIX PROTEIN-LIKE"/>
    <property type="match status" value="1"/>
</dbReference>
<evidence type="ECO:0000313" key="3">
    <source>
        <dbReference type="EMBL" id="KAJ4445097.1"/>
    </source>
</evidence>
<dbReference type="InterPro" id="IPR049012">
    <property type="entry name" value="Mutator_transp_dom"/>
</dbReference>
<accession>A0ABQ8TH84</accession>
<dbReference type="PANTHER" id="PTHR33309:SF3">
    <property type="entry name" value="CCHC-TYPE DOMAIN-CONTAINING PROTEIN"/>
    <property type="match status" value="1"/>
</dbReference>
<keyword evidence="4" id="KW-1185">Reference proteome</keyword>
<feature type="region of interest" description="Disordered" evidence="1">
    <location>
        <begin position="613"/>
        <end position="643"/>
    </location>
</feature>
<dbReference type="Pfam" id="PF20700">
    <property type="entry name" value="Mutator"/>
    <property type="match status" value="1"/>
</dbReference>
<evidence type="ECO:0000313" key="4">
    <source>
        <dbReference type="Proteomes" id="UP001148838"/>
    </source>
</evidence>
<evidence type="ECO:0000259" key="2">
    <source>
        <dbReference type="Pfam" id="PF20700"/>
    </source>
</evidence>
<sequence>MLTPDCVYVHWWLVDSTRKSWYARGYAPSKVEQWSYMEHPPYSPDLSPYDFDFIPQLKKQLRGKRFANREDILTAFRREQSLPLSVVTEVSMKTYIVFCVQTSSIFCFCSHVPRKDRIIEIRSTKSHDEGYSKGFVIVDIQLLSNLVKKTVQCKYCSGVDCVELTENKNSRRGLATKLSVVCNKCKESASSMTSNKVGKTKCYEVNLRFVYGMRSIGRGRKPAQTLYGIMDLPPPTAKFNFCTSQLLKCLEVAKKSMTNAIEEAVALNENSRDITAAFDGSWQKRGHTSLNGVITATSLDNGKVIDVECLTKFCHNCKSDQPGHVCMKNYDGFSGGMESDGVVKIFQRSENLYQVTYVNYLRDGDSKGYKKVEELNVYGNVEVSKLECCGHVQKRMGTRLRKLCKDMKGKKCSDGKPLTGRGRLTDSAIDQLQTYYGLAIRRNAGKDVEKMRRAVWAIYFHKYSTDEEPYHTLCPPGTDEDCWCGYNKASVTGNKYSHQHSLPPAVMDEIKPIFRDLSNQELLKKCLHGNTQNPNESFNHCIWERIPKTVFVGLKTLKLGVLDAVICFNDGCVSRLNVLESLGIEVGSNTKTALYTIDKKRFEDSEKFALQMTKEARTRKRNAKRRREDQETQEQDEYGAGMF</sequence>
<feature type="domain" description="Mutator-like transposase" evidence="2">
    <location>
        <begin position="134"/>
        <end position="484"/>
    </location>
</feature>
<protein>
    <recommendedName>
        <fullName evidence="2">Mutator-like transposase domain-containing protein</fullName>
    </recommendedName>
</protein>
<gene>
    <name evidence="3" type="ORF">ANN_06896</name>
</gene>
<proteinExistence type="predicted"/>
<comment type="caution">
    <text evidence="3">The sequence shown here is derived from an EMBL/GenBank/DDBJ whole genome shotgun (WGS) entry which is preliminary data.</text>
</comment>
<dbReference type="Proteomes" id="UP001148838">
    <property type="component" value="Unassembled WGS sequence"/>
</dbReference>
<dbReference type="Gene3D" id="3.30.420.10">
    <property type="entry name" value="Ribonuclease H-like superfamily/Ribonuclease H"/>
    <property type="match status" value="1"/>
</dbReference>
<name>A0ABQ8TH84_PERAM</name>
<organism evidence="3 4">
    <name type="scientific">Periplaneta americana</name>
    <name type="common">American cockroach</name>
    <name type="synonym">Blatta americana</name>
    <dbReference type="NCBI Taxonomy" id="6978"/>
    <lineage>
        <taxon>Eukaryota</taxon>
        <taxon>Metazoa</taxon>
        <taxon>Ecdysozoa</taxon>
        <taxon>Arthropoda</taxon>
        <taxon>Hexapoda</taxon>
        <taxon>Insecta</taxon>
        <taxon>Pterygota</taxon>
        <taxon>Neoptera</taxon>
        <taxon>Polyneoptera</taxon>
        <taxon>Dictyoptera</taxon>
        <taxon>Blattodea</taxon>
        <taxon>Blattoidea</taxon>
        <taxon>Blattidae</taxon>
        <taxon>Blattinae</taxon>
        <taxon>Periplaneta</taxon>
    </lineage>
</organism>